<comment type="catalytic activity">
    <reaction evidence="9">
        <text>[protein]-C-terminal L-amino acid-glycyl-phosphatidylethanolamide + H2O = [protein]-C-terminal L-amino acid-glycine + a 1,2-diacyl-sn-glycero-3-phosphoethanolamine</text>
        <dbReference type="Rhea" id="RHEA:67548"/>
        <dbReference type="Rhea" id="RHEA-COMP:17323"/>
        <dbReference type="Rhea" id="RHEA-COMP:17324"/>
        <dbReference type="ChEBI" id="CHEBI:15377"/>
        <dbReference type="ChEBI" id="CHEBI:64612"/>
        <dbReference type="ChEBI" id="CHEBI:172940"/>
        <dbReference type="ChEBI" id="CHEBI:172941"/>
    </reaction>
    <physiologicalReaction direction="left-to-right" evidence="9">
        <dbReference type="Rhea" id="RHEA:67549"/>
    </physiologicalReaction>
</comment>
<feature type="domain" description="Peptidase C54 catalytic" evidence="12">
    <location>
        <begin position="83"/>
        <end position="358"/>
    </location>
</feature>
<comment type="function">
    <text evidence="10">Required for selective autophagic degradation of the nucleus (nucleophagy) as well as for mitophagy which contributes to regulate mitochondrial quantity and quality by eliminating the mitochondria to a basal level to fulfill cellular energy requirements and preventing excess ROS production.</text>
</comment>
<gene>
    <name evidence="13" type="ORF">BCR33DRAFT_676867</name>
</gene>
<organism evidence="13 14">
    <name type="scientific">Rhizoclosmatium globosum</name>
    <dbReference type="NCBI Taxonomy" id="329046"/>
    <lineage>
        <taxon>Eukaryota</taxon>
        <taxon>Fungi</taxon>
        <taxon>Fungi incertae sedis</taxon>
        <taxon>Chytridiomycota</taxon>
        <taxon>Chytridiomycota incertae sedis</taxon>
        <taxon>Chytridiomycetes</taxon>
        <taxon>Chytridiales</taxon>
        <taxon>Chytriomycetaceae</taxon>
        <taxon>Rhizoclosmatium</taxon>
    </lineage>
</organism>
<dbReference type="GO" id="GO:0034727">
    <property type="term" value="P:piecemeal microautophagy of the nucleus"/>
    <property type="evidence" value="ECO:0007669"/>
    <property type="project" value="TreeGrafter"/>
</dbReference>
<dbReference type="InterPro" id="IPR046792">
    <property type="entry name" value="Peptidase_C54_cat"/>
</dbReference>
<dbReference type="GO" id="GO:0015031">
    <property type="term" value="P:protein transport"/>
    <property type="evidence" value="ECO:0007669"/>
    <property type="project" value="UniProtKB-KW"/>
</dbReference>
<sequence>MAEPSESSSSNGLAPPTESPVRPVTPSSTGTTASEVWAQVTSGVKELIHVATESLRYYADPSYAANGPVVFMGRKYPGLKDAAFLDDFHSRLWVTYRHSFPPIAPSTYTSDVGWGCMLRSGQMLLANAFIYHLLGRDWRLASNTGKAWDEYVKIITWFLDSNSSPYSIHRIALIGQQYDKNIGEWFGPTTIAQVLRVLHENVQTTETKLAVHIVNDGTLLLDELYATCTKRDGEDGKERWNSVLILVPVRLGLDSLNSVYHENIKKVFGMNCCVGIAGGRPNSSLYFIGVEGENHLIYMDPHFVRQTVDLKDPASYTAQDLETYHCPNVRIVPITSLDPSMVFGFYCRDKAEVDMFVKDARKELCSGSTPLFSIQDKAPNYADADMLSDGSDAEF</sequence>
<dbReference type="GO" id="GO:0004197">
    <property type="term" value="F:cysteine-type endopeptidase activity"/>
    <property type="evidence" value="ECO:0007669"/>
    <property type="project" value="TreeGrafter"/>
</dbReference>
<feature type="compositionally biased region" description="Polar residues" evidence="11">
    <location>
        <begin position="1"/>
        <end position="12"/>
    </location>
</feature>
<accession>A0A1Y2CSC6</accession>
<dbReference type="OrthoDB" id="2960936at2759"/>
<evidence type="ECO:0000256" key="6">
    <source>
        <dbReference type="ARBA" id="ARBA00022807"/>
    </source>
</evidence>
<dbReference type="GO" id="GO:0019786">
    <property type="term" value="F:protein-phosphatidylethanolamide deconjugating activity"/>
    <property type="evidence" value="ECO:0007669"/>
    <property type="project" value="InterPro"/>
</dbReference>
<dbReference type="GO" id="GO:0035973">
    <property type="term" value="P:aggrephagy"/>
    <property type="evidence" value="ECO:0007669"/>
    <property type="project" value="TreeGrafter"/>
</dbReference>
<keyword evidence="10" id="KW-0539">Nucleus</keyword>
<keyword evidence="7" id="KW-0653">Protein transport</keyword>
<dbReference type="InterPro" id="IPR038765">
    <property type="entry name" value="Papain-like_cys_pep_sf"/>
</dbReference>
<evidence type="ECO:0000259" key="12">
    <source>
        <dbReference type="Pfam" id="PF03416"/>
    </source>
</evidence>
<dbReference type="Proteomes" id="UP000193642">
    <property type="component" value="Unassembled WGS sequence"/>
</dbReference>
<proteinExistence type="inferred from homology"/>
<evidence type="ECO:0000313" key="13">
    <source>
        <dbReference type="EMBL" id="ORY49948.1"/>
    </source>
</evidence>
<dbReference type="EC" id="3.4.22.-" evidence="10"/>
<evidence type="ECO:0000256" key="2">
    <source>
        <dbReference type="ARBA" id="ARBA00022448"/>
    </source>
</evidence>
<evidence type="ECO:0000256" key="8">
    <source>
        <dbReference type="ARBA" id="ARBA00023006"/>
    </source>
</evidence>
<evidence type="ECO:0000256" key="9">
    <source>
        <dbReference type="ARBA" id="ARBA00029362"/>
    </source>
</evidence>
<dbReference type="GO" id="GO:0016485">
    <property type="term" value="P:protein processing"/>
    <property type="evidence" value="ECO:0007669"/>
    <property type="project" value="TreeGrafter"/>
</dbReference>
<evidence type="ECO:0000256" key="11">
    <source>
        <dbReference type="SAM" id="MobiDB-lite"/>
    </source>
</evidence>
<dbReference type="GO" id="GO:0000423">
    <property type="term" value="P:mitophagy"/>
    <property type="evidence" value="ECO:0007669"/>
    <property type="project" value="TreeGrafter"/>
</dbReference>
<keyword evidence="4 10" id="KW-0645">Protease</keyword>
<evidence type="ECO:0000256" key="3">
    <source>
        <dbReference type="ARBA" id="ARBA00022490"/>
    </source>
</evidence>
<reference evidence="13 14" key="1">
    <citation type="submission" date="2016-07" db="EMBL/GenBank/DDBJ databases">
        <title>Pervasive Adenine N6-methylation of Active Genes in Fungi.</title>
        <authorList>
            <consortium name="DOE Joint Genome Institute"/>
            <person name="Mondo S.J."/>
            <person name="Dannebaum R.O."/>
            <person name="Kuo R.C."/>
            <person name="Labutti K."/>
            <person name="Haridas S."/>
            <person name="Kuo A."/>
            <person name="Salamov A."/>
            <person name="Ahrendt S.R."/>
            <person name="Lipzen A."/>
            <person name="Sullivan W."/>
            <person name="Andreopoulos W.B."/>
            <person name="Clum A."/>
            <person name="Lindquist E."/>
            <person name="Daum C."/>
            <person name="Ramamoorthy G.K."/>
            <person name="Gryganskyi A."/>
            <person name="Culley D."/>
            <person name="Magnuson J.K."/>
            <person name="James T.Y."/>
            <person name="O'Malley M.A."/>
            <person name="Stajich J.E."/>
            <person name="Spatafora J.W."/>
            <person name="Visel A."/>
            <person name="Grigoriev I.V."/>
        </authorList>
    </citation>
    <scope>NUCLEOTIDE SEQUENCE [LARGE SCALE GENOMIC DNA]</scope>
    <source>
        <strain evidence="13 14">JEL800</strain>
    </source>
</reference>
<keyword evidence="6" id="KW-0788">Thiol protease</keyword>
<keyword evidence="8" id="KW-0072">Autophagy</keyword>
<dbReference type="InterPro" id="IPR005078">
    <property type="entry name" value="Peptidase_C54"/>
</dbReference>
<dbReference type="STRING" id="329046.A0A1Y2CSC6"/>
<comment type="similarity">
    <text evidence="1 10">Belongs to the peptidase C54 family.</text>
</comment>
<dbReference type="EMBL" id="MCGO01000008">
    <property type="protein sequence ID" value="ORY49948.1"/>
    <property type="molecule type" value="Genomic_DNA"/>
</dbReference>
<evidence type="ECO:0000256" key="5">
    <source>
        <dbReference type="ARBA" id="ARBA00022801"/>
    </source>
</evidence>
<keyword evidence="3 10" id="KW-0963">Cytoplasm</keyword>
<evidence type="ECO:0000256" key="1">
    <source>
        <dbReference type="ARBA" id="ARBA00010958"/>
    </source>
</evidence>
<feature type="region of interest" description="Disordered" evidence="11">
    <location>
        <begin position="1"/>
        <end position="32"/>
    </location>
</feature>
<dbReference type="SMR" id="A0A1Y2CSC6"/>
<keyword evidence="5 10" id="KW-0378">Hydrolase</keyword>
<evidence type="ECO:0000313" key="14">
    <source>
        <dbReference type="Proteomes" id="UP000193642"/>
    </source>
</evidence>
<protein>
    <recommendedName>
        <fullName evidence="10">Cysteine protease</fullName>
        <ecNumber evidence="10">3.4.22.-</ecNumber>
    </recommendedName>
</protein>
<comment type="subcellular location">
    <subcellularLocation>
        <location evidence="10">Nucleus</location>
    </subcellularLocation>
    <subcellularLocation>
        <location evidence="10">Cytoplasm</location>
    </subcellularLocation>
</comment>
<evidence type="ECO:0000256" key="4">
    <source>
        <dbReference type="ARBA" id="ARBA00022670"/>
    </source>
</evidence>
<dbReference type="SUPFAM" id="SSF54001">
    <property type="entry name" value="Cysteine proteinases"/>
    <property type="match status" value="1"/>
</dbReference>
<dbReference type="PANTHER" id="PTHR22624:SF49">
    <property type="entry name" value="CYSTEINE PROTEASE"/>
    <property type="match status" value="1"/>
</dbReference>
<keyword evidence="14" id="KW-1185">Reference proteome</keyword>
<evidence type="ECO:0000256" key="7">
    <source>
        <dbReference type="ARBA" id="ARBA00022927"/>
    </source>
</evidence>
<dbReference type="GO" id="GO:0005634">
    <property type="term" value="C:nucleus"/>
    <property type="evidence" value="ECO:0007669"/>
    <property type="project" value="UniProtKB-SubCell"/>
</dbReference>
<comment type="caution">
    <text evidence="13">The sequence shown here is derived from an EMBL/GenBank/DDBJ whole genome shotgun (WGS) entry which is preliminary data.</text>
</comment>
<dbReference type="AlphaFoldDB" id="A0A1Y2CSC6"/>
<dbReference type="Pfam" id="PF03416">
    <property type="entry name" value="Peptidase_C54"/>
    <property type="match status" value="1"/>
</dbReference>
<keyword evidence="2" id="KW-0813">Transport</keyword>
<name>A0A1Y2CSC6_9FUNG</name>
<dbReference type="GO" id="GO:0005737">
    <property type="term" value="C:cytoplasm"/>
    <property type="evidence" value="ECO:0007669"/>
    <property type="project" value="UniProtKB-SubCell"/>
</dbReference>
<dbReference type="GO" id="GO:0000045">
    <property type="term" value="P:autophagosome assembly"/>
    <property type="evidence" value="ECO:0007669"/>
    <property type="project" value="TreeGrafter"/>
</dbReference>
<dbReference type="PANTHER" id="PTHR22624">
    <property type="entry name" value="CYSTEINE PROTEASE ATG4"/>
    <property type="match status" value="1"/>
</dbReference>
<evidence type="ECO:0000256" key="10">
    <source>
        <dbReference type="RuleBase" id="RU363115"/>
    </source>
</evidence>